<feature type="transmembrane region" description="Helical" evidence="1">
    <location>
        <begin position="264"/>
        <end position="285"/>
    </location>
</feature>
<keyword evidence="1" id="KW-0472">Membrane</keyword>
<keyword evidence="2" id="KW-0732">Signal</keyword>
<protein>
    <submittedName>
        <fullName evidence="3">Uncharacterized protein</fullName>
    </submittedName>
</protein>
<dbReference type="AlphaFoldDB" id="A0AAV7Y1L7"/>
<gene>
    <name evidence="3" type="ORF">ONE63_005812</name>
</gene>
<organism evidence="3 4">
    <name type="scientific">Megalurothrips usitatus</name>
    <name type="common">bean blossom thrips</name>
    <dbReference type="NCBI Taxonomy" id="439358"/>
    <lineage>
        <taxon>Eukaryota</taxon>
        <taxon>Metazoa</taxon>
        <taxon>Ecdysozoa</taxon>
        <taxon>Arthropoda</taxon>
        <taxon>Hexapoda</taxon>
        <taxon>Insecta</taxon>
        <taxon>Pterygota</taxon>
        <taxon>Neoptera</taxon>
        <taxon>Paraneoptera</taxon>
        <taxon>Thysanoptera</taxon>
        <taxon>Terebrantia</taxon>
        <taxon>Thripoidea</taxon>
        <taxon>Thripidae</taxon>
        <taxon>Megalurothrips</taxon>
    </lineage>
</organism>
<keyword evidence="1" id="KW-0812">Transmembrane</keyword>
<proteinExistence type="predicted"/>
<keyword evidence="1" id="KW-1133">Transmembrane helix</keyword>
<dbReference type="EMBL" id="JAPTSV010000002">
    <property type="protein sequence ID" value="KAJ1530976.1"/>
    <property type="molecule type" value="Genomic_DNA"/>
</dbReference>
<evidence type="ECO:0000313" key="3">
    <source>
        <dbReference type="EMBL" id="KAJ1530976.1"/>
    </source>
</evidence>
<evidence type="ECO:0000256" key="1">
    <source>
        <dbReference type="SAM" id="Phobius"/>
    </source>
</evidence>
<accession>A0AAV7Y1L7</accession>
<name>A0AAV7Y1L7_9NEOP</name>
<keyword evidence="4" id="KW-1185">Reference proteome</keyword>
<evidence type="ECO:0000313" key="4">
    <source>
        <dbReference type="Proteomes" id="UP001075354"/>
    </source>
</evidence>
<comment type="caution">
    <text evidence="3">The sequence shown here is derived from an EMBL/GenBank/DDBJ whole genome shotgun (WGS) entry which is preliminary data.</text>
</comment>
<reference evidence="3" key="1">
    <citation type="submission" date="2022-12" db="EMBL/GenBank/DDBJ databases">
        <title>Chromosome-level genome assembly of the bean flower thrips Megalurothrips usitatus.</title>
        <authorList>
            <person name="Ma L."/>
            <person name="Liu Q."/>
            <person name="Li H."/>
            <person name="Cai W."/>
        </authorList>
    </citation>
    <scope>NUCLEOTIDE SEQUENCE</scope>
    <source>
        <strain evidence="3">Cailab_2022a</strain>
    </source>
</reference>
<dbReference type="Proteomes" id="UP001075354">
    <property type="component" value="Chromosome 2"/>
</dbReference>
<feature type="signal peptide" evidence="2">
    <location>
        <begin position="1"/>
        <end position="21"/>
    </location>
</feature>
<sequence>MFIRQLQAYLSLFMCANLAIGRRPTCLFQKSELGWKSCNGFIQQDRNEICCAIGNYPFRKIIRNATINTINGSVQTMFNFSSHLDNVKHMFVLDHSKRCLMPSECFLLDADSSFSFKQNVQFKLTGDEPFHVLYFSETEYNHWILNTTSKECKYFQASSIMIDQDGESRSDAKTRNNFTCTGGVKSQGEIKKHFCIDNPFGNGGVLRIDNATHFYNGSHDLTHHCVQANMGAYCYVLSEMLIVTPPQDRKPTNSYYIPHFLTPALWILTSFLCAALVFSCLVYLLRRSRNHHKPDPVSPEEPLIERHSFRGVLLYCKEDSQLENIVVDLIDIIARDKRVEIVNPYSQAELRDAGAPTYAHCLLKPGTYILSLKTVKGQAIRNAPSNDVPDIFDQFYLAACRIIEAQPTLFTVLNLTFWTVVDDANAEPVYLLPEKIEDLLRDIVGGEHLNDFGIQVKRLGKNIYRYRKGLSP</sequence>
<evidence type="ECO:0000256" key="2">
    <source>
        <dbReference type="SAM" id="SignalP"/>
    </source>
</evidence>
<feature type="chain" id="PRO_5043372776" evidence="2">
    <location>
        <begin position="22"/>
        <end position="472"/>
    </location>
</feature>